<feature type="region of interest" description="Disordered" evidence="1">
    <location>
        <begin position="173"/>
        <end position="216"/>
    </location>
</feature>
<evidence type="ECO:0000313" key="3">
    <source>
        <dbReference type="WBParaSite" id="EEL_0000121601-mRNA-1"/>
    </source>
</evidence>
<evidence type="ECO:0000313" key="2">
    <source>
        <dbReference type="Proteomes" id="UP000050640"/>
    </source>
</evidence>
<dbReference type="Proteomes" id="UP000050640">
    <property type="component" value="Unplaced"/>
</dbReference>
<organism evidence="2 3">
    <name type="scientific">Elaeophora elaphi</name>
    <dbReference type="NCBI Taxonomy" id="1147741"/>
    <lineage>
        <taxon>Eukaryota</taxon>
        <taxon>Metazoa</taxon>
        <taxon>Ecdysozoa</taxon>
        <taxon>Nematoda</taxon>
        <taxon>Chromadorea</taxon>
        <taxon>Rhabditida</taxon>
        <taxon>Spirurina</taxon>
        <taxon>Spiruromorpha</taxon>
        <taxon>Filarioidea</taxon>
        <taxon>Onchocercidae</taxon>
        <taxon>Elaeophora</taxon>
    </lineage>
</organism>
<dbReference type="STRING" id="1147741.A0A0R3RIA8"/>
<name>A0A0R3RIA8_9BILA</name>
<feature type="compositionally biased region" description="Basic and acidic residues" evidence="1">
    <location>
        <begin position="1"/>
        <end position="13"/>
    </location>
</feature>
<sequence>MKKSDESNNRSQEDSSTAVHGLRRFNLRQETSLSSNNTLRNCKGIEVSGNSRTMYQNGKIVDSWRSDEDDLDATYFWNHDDMERTKNDISLLRSVITSSYAGVEFDGSVNSSKGNHSRPDKGTAQRLQKIVPCGYAPNRFPVTVTCTPRPCWPKTCYGNPAYTFSGTITSPSTKIIPGSSSSRTQPTPSTSGFDTSSANEQIIYPKSPSTSDTGPNKKSQTLLIGLFHRFENETLDRRGGAVEGNSRRDALLIWLASKDKADCLFLDFGAFPLCSVYSFISPRFLEAKNVRNKPSKSASSRGKPHMPKFLQSFCCCIRPEATIKAKRRILHPVPSTSTPQSLITQVTKNSQNGTNVNGPNISVNDSCSADSYDDTGEYVPMFLDSKDSSSLY</sequence>
<protein>
    <submittedName>
        <fullName evidence="3">Uncharacterized protein</fullName>
    </submittedName>
</protein>
<proteinExistence type="predicted"/>
<dbReference type="WBParaSite" id="EEL_0000121601-mRNA-1">
    <property type="protein sequence ID" value="EEL_0000121601-mRNA-1"/>
    <property type="gene ID" value="EEL_0000121601"/>
</dbReference>
<feature type="region of interest" description="Disordered" evidence="1">
    <location>
        <begin position="1"/>
        <end position="22"/>
    </location>
</feature>
<reference evidence="3" key="1">
    <citation type="submission" date="2017-02" db="UniProtKB">
        <authorList>
            <consortium name="WormBaseParasite"/>
        </authorList>
    </citation>
    <scope>IDENTIFICATION</scope>
</reference>
<keyword evidence="2" id="KW-1185">Reference proteome</keyword>
<feature type="compositionally biased region" description="Low complexity" evidence="1">
    <location>
        <begin position="177"/>
        <end position="191"/>
    </location>
</feature>
<accession>A0A0R3RIA8</accession>
<feature type="compositionally biased region" description="Polar residues" evidence="1">
    <location>
        <begin position="207"/>
        <end position="216"/>
    </location>
</feature>
<evidence type="ECO:0000256" key="1">
    <source>
        <dbReference type="SAM" id="MobiDB-lite"/>
    </source>
</evidence>
<feature type="region of interest" description="Disordered" evidence="1">
    <location>
        <begin position="106"/>
        <end position="125"/>
    </location>
</feature>
<dbReference type="AlphaFoldDB" id="A0A0R3RIA8"/>